<dbReference type="Proteomes" id="UP000005324">
    <property type="component" value="Unassembled WGS sequence"/>
</dbReference>
<name>D5RTM6_9PROT</name>
<dbReference type="PANTHER" id="PTHR35344:SF4">
    <property type="entry name" value="GAS VESICLE PROTEIN A1"/>
    <property type="match status" value="1"/>
</dbReference>
<evidence type="ECO:0000256" key="1">
    <source>
        <dbReference type="ARBA" id="ARBA00022987"/>
    </source>
</evidence>
<keyword evidence="1" id="KW-0304">Gas vesicle</keyword>
<comment type="similarity">
    <text evidence="3">Belongs to the gas vesicle GvpA family.</text>
</comment>
<dbReference type="GO" id="GO:0012506">
    <property type="term" value="C:vesicle membrane"/>
    <property type="evidence" value="ECO:0007669"/>
    <property type="project" value="InterPro"/>
</dbReference>
<dbReference type="InterPro" id="IPR050530">
    <property type="entry name" value="GvpA"/>
</dbReference>
<evidence type="ECO:0000313" key="4">
    <source>
        <dbReference type="EMBL" id="EFH09343.1"/>
    </source>
</evidence>
<proteinExistence type="inferred from homology"/>
<accession>D5RTM6</accession>
<dbReference type="PROSITE" id="PS00234">
    <property type="entry name" value="GAS_VESICLE_A_1"/>
    <property type="match status" value="1"/>
</dbReference>
<protein>
    <submittedName>
        <fullName evidence="4">Gas vesicle protein GvpJ</fullName>
    </submittedName>
</protein>
<comment type="subcellular location">
    <subcellularLocation>
        <location evidence="2">Gas vesicle</location>
    </subcellularLocation>
</comment>
<dbReference type="RefSeq" id="WP_007006335.1">
    <property type="nucleotide sequence ID" value="NZ_GG771020.1"/>
</dbReference>
<dbReference type="AlphaFoldDB" id="D5RTM6"/>
<dbReference type="InterPro" id="IPR018493">
    <property type="entry name" value="GvpA-like_CS"/>
</dbReference>
<evidence type="ECO:0000313" key="5">
    <source>
        <dbReference type="Proteomes" id="UP000005324"/>
    </source>
</evidence>
<dbReference type="EMBL" id="ADVL01000804">
    <property type="protein sequence ID" value="EFH09343.1"/>
    <property type="molecule type" value="Genomic_DNA"/>
</dbReference>
<evidence type="ECO:0000256" key="3">
    <source>
        <dbReference type="ARBA" id="ARBA00035646"/>
    </source>
</evidence>
<dbReference type="GO" id="GO:0031411">
    <property type="term" value="C:gas vesicle"/>
    <property type="evidence" value="ECO:0007669"/>
    <property type="project" value="UniProtKB-SubCell"/>
</dbReference>
<sequence length="107" mass="11610">MSLQHSIGGSSLADILERILDKGIVVAGDISVNLVGVELLTVRLRLVIASVDRATEMGIRWWESDTAYRGGAPPPAALADEAARLREENRLLAERLARLEHRLEAGA</sequence>
<dbReference type="HOGENOM" id="CLU_107602_3_0_5"/>
<evidence type="ECO:0000256" key="2">
    <source>
        <dbReference type="ARBA" id="ARBA00035108"/>
    </source>
</evidence>
<comment type="caution">
    <text evidence="4">The sequence shown here is derived from an EMBL/GenBank/DDBJ whole genome shotgun (WGS) entry which is preliminary data.</text>
</comment>
<dbReference type="Pfam" id="PF00741">
    <property type="entry name" value="Gas_vesicle"/>
    <property type="match status" value="1"/>
</dbReference>
<organism evidence="4 5">
    <name type="scientific">Pseudoroseomonas cervicalis ATCC 49957</name>
    <dbReference type="NCBI Taxonomy" id="525371"/>
    <lineage>
        <taxon>Bacteria</taxon>
        <taxon>Pseudomonadati</taxon>
        <taxon>Pseudomonadota</taxon>
        <taxon>Alphaproteobacteria</taxon>
        <taxon>Acetobacterales</taxon>
        <taxon>Roseomonadaceae</taxon>
        <taxon>Roseomonas</taxon>
    </lineage>
</organism>
<gene>
    <name evidence="4" type="primary">gvpJ</name>
    <name evidence="4" type="ORF">HMPREF0731_4438</name>
</gene>
<dbReference type="PANTHER" id="PTHR35344">
    <property type="entry name" value="GAS VESICLE STRUCTURAL PROTEIN 2-RELATED"/>
    <property type="match status" value="1"/>
</dbReference>
<reference evidence="4 5" key="1">
    <citation type="submission" date="2010-04" db="EMBL/GenBank/DDBJ databases">
        <authorList>
            <person name="Qin X."/>
            <person name="Bachman B."/>
            <person name="Battles P."/>
            <person name="Bell A."/>
            <person name="Bess C."/>
            <person name="Bickham C."/>
            <person name="Chaboub L."/>
            <person name="Chen D."/>
            <person name="Coyle M."/>
            <person name="Deiros D.R."/>
            <person name="Dinh H."/>
            <person name="Forbes L."/>
            <person name="Fowler G."/>
            <person name="Francisco L."/>
            <person name="Fu Q."/>
            <person name="Gubbala S."/>
            <person name="Hale W."/>
            <person name="Han Y."/>
            <person name="Hemphill L."/>
            <person name="Highlander S.K."/>
            <person name="Hirani K."/>
            <person name="Hogues M."/>
            <person name="Jackson L."/>
            <person name="Jakkamsetti A."/>
            <person name="Javaid M."/>
            <person name="Jiang H."/>
            <person name="Korchina V."/>
            <person name="Kovar C."/>
            <person name="Lara F."/>
            <person name="Lee S."/>
            <person name="Mata R."/>
            <person name="Mathew T."/>
            <person name="Moen C."/>
            <person name="Morales K."/>
            <person name="Munidasa M."/>
            <person name="Nazareth L."/>
            <person name="Ngo R."/>
            <person name="Nguyen L."/>
            <person name="Okwuonu G."/>
            <person name="Ongeri F."/>
            <person name="Patil S."/>
            <person name="Petrosino J."/>
            <person name="Pham C."/>
            <person name="Pham P."/>
            <person name="Pu L.-L."/>
            <person name="Puazo M."/>
            <person name="Raj R."/>
            <person name="Reid J."/>
            <person name="Rouhana J."/>
            <person name="Saada N."/>
            <person name="Shang Y."/>
            <person name="Simmons D."/>
            <person name="Thornton R."/>
            <person name="Warren J."/>
            <person name="Weissenberger G."/>
            <person name="Zhang J."/>
            <person name="Zhang L."/>
            <person name="Zhou C."/>
            <person name="Zhu D."/>
            <person name="Muzny D."/>
            <person name="Worley K."/>
            <person name="Gibbs R."/>
        </authorList>
    </citation>
    <scope>NUCLEOTIDE SEQUENCE [LARGE SCALE GENOMIC DNA]</scope>
    <source>
        <strain evidence="4 5">ATCC 49957</strain>
    </source>
</reference>
<keyword evidence="5" id="KW-1185">Reference proteome</keyword>
<dbReference type="GO" id="GO:0005198">
    <property type="term" value="F:structural molecule activity"/>
    <property type="evidence" value="ECO:0007669"/>
    <property type="project" value="InterPro"/>
</dbReference>
<dbReference type="OrthoDB" id="532318at2"/>
<dbReference type="InterPro" id="IPR000638">
    <property type="entry name" value="Gas-vesicle_GvpA-like"/>
</dbReference>